<sequence>MTQEEKKILIQDIKLLINSSDEPLVEINPKFLEYFTDDELMALRDDLIVKKRDVMKNNSEWLNDIYEKTKKDEL</sequence>
<dbReference type="OrthoDB" id="5349113at2"/>
<accession>A0A4Q0XSV8</accession>
<comment type="caution">
    <text evidence="1">The sequence shown here is derived from an EMBL/GenBank/DDBJ whole genome shotgun (WGS) entry which is preliminary data.</text>
</comment>
<dbReference type="Proteomes" id="UP000290657">
    <property type="component" value="Unassembled WGS sequence"/>
</dbReference>
<dbReference type="RefSeq" id="WP_128995492.1">
    <property type="nucleotide sequence ID" value="NZ_PDKN01000002.1"/>
</dbReference>
<protein>
    <submittedName>
        <fullName evidence="1">Uncharacterized protein</fullName>
    </submittedName>
</protein>
<organism evidence="1 2">
    <name type="scientific">Candidatus Marinarcus aquaticus</name>
    <dbReference type="NCBI Taxonomy" id="2044504"/>
    <lineage>
        <taxon>Bacteria</taxon>
        <taxon>Pseudomonadati</taxon>
        <taxon>Campylobacterota</taxon>
        <taxon>Epsilonproteobacteria</taxon>
        <taxon>Campylobacterales</taxon>
        <taxon>Arcobacteraceae</taxon>
        <taxon>Candidatus Marinarcus</taxon>
    </lineage>
</organism>
<dbReference type="AlphaFoldDB" id="A0A4Q0XSV8"/>
<evidence type="ECO:0000313" key="2">
    <source>
        <dbReference type="Proteomes" id="UP000290657"/>
    </source>
</evidence>
<proteinExistence type="predicted"/>
<gene>
    <name evidence="1" type="ORF">CRV04_03835</name>
</gene>
<keyword evidence="2" id="KW-1185">Reference proteome</keyword>
<reference evidence="1 2" key="1">
    <citation type="submission" date="2017-10" db="EMBL/GenBank/DDBJ databases">
        <title>Genomics of the genus Arcobacter.</title>
        <authorList>
            <person name="Perez-Cataluna A."/>
            <person name="Figueras M.J."/>
        </authorList>
    </citation>
    <scope>NUCLEOTIDE SEQUENCE [LARGE SCALE GENOMIC DNA]</scope>
    <source>
        <strain evidence="1 2">CECT 8987</strain>
    </source>
</reference>
<name>A0A4Q0XSV8_9BACT</name>
<dbReference type="EMBL" id="PDKN01000002">
    <property type="protein sequence ID" value="RXJ60143.1"/>
    <property type="molecule type" value="Genomic_DNA"/>
</dbReference>
<evidence type="ECO:0000313" key="1">
    <source>
        <dbReference type="EMBL" id="RXJ60143.1"/>
    </source>
</evidence>